<feature type="domain" description="Squalene cyclase N-terminal" evidence="11">
    <location>
        <begin position="2"/>
        <end position="236"/>
    </location>
</feature>
<dbReference type="EC" id="5.4.99.-" evidence="9"/>
<evidence type="ECO:0000259" key="10">
    <source>
        <dbReference type="Pfam" id="PF13243"/>
    </source>
</evidence>
<dbReference type="PROSITE" id="PS01074">
    <property type="entry name" value="TERPENE_SYNTHASES"/>
    <property type="match status" value="1"/>
</dbReference>
<keyword evidence="2" id="KW-0444">Lipid biosynthesis</keyword>
<dbReference type="GO" id="GO:0000250">
    <property type="term" value="F:lanosterol synthase activity"/>
    <property type="evidence" value="ECO:0007669"/>
    <property type="project" value="UniProtKB-ARBA"/>
</dbReference>
<dbReference type="Pfam" id="PF13243">
    <property type="entry name" value="SQHop_cyclase_C"/>
    <property type="match status" value="1"/>
</dbReference>
<dbReference type="InterPro" id="IPR008930">
    <property type="entry name" value="Terpenoid_cyclase/PrenylTrfase"/>
</dbReference>
<evidence type="ECO:0000256" key="9">
    <source>
        <dbReference type="RuleBase" id="RU362003"/>
    </source>
</evidence>
<evidence type="ECO:0000256" key="2">
    <source>
        <dbReference type="ARBA" id="ARBA00022516"/>
    </source>
</evidence>
<dbReference type="GO" id="GO:0016104">
    <property type="term" value="P:triterpenoid biosynthetic process"/>
    <property type="evidence" value="ECO:0007669"/>
    <property type="project" value="InterPro"/>
</dbReference>
<dbReference type="RefSeq" id="XP_020034254.1">
    <property type="nucleotide sequence ID" value="XM_020178665.1"/>
</dbReference>
<keyword evidence="6 9" id="KW-0413">Isomerase</keyword>
<comment type="similarity">
    <text evidence="1 9">Belongs to the terpene cyclase/mutase family.</text>
</comment>
<accession>A0A8B7VSL5</accession>
<organism evidence="12">
    <name type="scientific">Castor canadensis</name>
    <name type="common">American beaver</name>
    <dbReference type="NCBI Taxonomy" id="51338"/>
    <lineage>
        <taxon>Eukaryota</taxon>
        <taxon>Metazoa</taxon>
        <taxon>Chordata</taxon>
        <taxon>Craniata</taxon>
        <taxon>Vertebrata</taxon>
        <taxon>Euteleostomi</taxon>
        <taxon>Mammalia</taxon>
        <taxon>Eutheria</taxon>
        <taxon>Euarchontoglires</taxon>
        <taxon>Glires</taxon>
        <taxon>Rodentia</taxon>
        <taxon>Castorimorpha</taxon>
        <taxon>Castoridae</taxon>
        <taxon>Castor</taxon>
    </lineage>
</organism>
<evidence type="ECO:0000256" key="7">
    <source>
        <dbReference type="ARBA" id="ARBA00055567"/>
    </source>
</evidence>
<evidence type="ECO:0000256" key="5">
    <source>
        <dbReference type="ARBA" id="ARBA00023098"/>
    </source>
</evidence>
<dbReference type="PANTHER" id="PTHR11764:SF20">
    <property type="entry name" value="LANOSTEROL SYNTHASE"/>
    <property type="match status" value="1"/>
</dbReference>
<comment type="pathway">
    <text evidence="8">Terpene metabolism; lanosterol biosynthesis; lanosterol from farnesyl diphosphate: step 3/3.</text>
</comment>
<protein>
    <recommendedName>
        <fullName evidence="9">Terpene cyclase/mutase family member</fullName>
        <ecNumber evidence="9">5.4.99.-</ecNumber>
    </recommendedName>
</protein>
<evidence type="ECO:0000256" key="8">
    <source>
        <dbReference type="ARBA" id="ARBA00060682"/>
    </source>
</evidence>
<dbReference type="InterPro" id="IPR032696">
    <property type="entry name" value="SQ_cyclase_C"/>
</dbReference>
<dbReference type="Gene3D" id="1.50.10.20">
    <property type="match status" value="2"/>
</dbReference>
<dbReference type="FunFam" id="1.50.10.20:FF:000003">
    <property type="entry name" value="Terpene cyclase/mutase family member"/>
    <property type="match status" value="1"/>
</dbReference>
<gene>
    <name evidence="12" type="primary">Lss</name>
</gene>
<dbReference type="AlphaFoldDB" id="A0A8B7VSL5"/>
<keyword evidence="4" id="KW-0752">Steroid biosynthesis</keyword>
<evidence type="ECO:0000256" key="3">
    <source>
        <dbReference type="ARBA" id="ARBA00022737"/>
    </source>
</evidence>
<dbReference type="SFLD" id="SFLDG01016">
    <property type="entry name" value="Prenyltransferase_Like_2"/>
    <property type="match status" value="1"/>
</dbReference>
<evidence type="ECO:0000259" key="11">
    <source>
        <dbReference type="Pfam" id="PF13249"/>
    </source>
</evidence>
<reference evidence="12" key="1">
    <citation type="submission" date="2025-08" db="UniProtKB">
        <authorList>
            <consortium name="RefSeq"/>
        </authorList>
    </citation>
    <scope>IDENTIFICATION</scope>
    <source>
        <tissue evidence="12">Leukocyte</tissue>
    </source>
</reference>
<evidence type="ECO:0000256" key="1">
    <source>
        <dbReference type="ARBA" id="ARBA00009755"/>
    </source>
</evidence>
<dbReference type="InterPro" id="IPR002365">
    <property type="entry name" value="Terpene_synthase_CS"/>
</dbReference>
<dbReference type="NCBIfam" id="TIGR01787">
    <property type="entry name" value="squalene_cyclas"/>
    <property type="match status" value="1"/>
</dbReference>
<keyword evidence="3" id="KW-0677">Repeat</keyword>
<evidence type="ECO:0000256" key="6">
    <source>
        <dbReference type="ARBA" id="ARBA00023235"/>
    </source>
</evidence>
<dbReference type="GO" id="GO:0005811">
    <property type="term" value="C:lipid droplet"/>
    <property type="evidence" value="ECO:0007669"/>
    <property type="project" value="InterPro"/>
</dbReference>
<sequence>MVRYLRSVQLPDGGWGLHIEDNSTVFGTALNYVALRILGIGPDDPDLVRARNLLHKKGGAVTIPSWGKFWLAILNVYSWEGLNTLFPELWLFPDWMPAHPSTLWCHCRQVYLPMSYCYATRLSASEDPLIQSLRQELYVEDYATIDWPAQRNNVSPDDLYTPHSWLLRVVYAFLNLYERFHSTSLRQKAIQMLYEHIAADDRFSKSISIGPISKTINMLVRWTADGPDSPALQEHISRIPDYLWLGLDGMKMQGTNGSQIWDTSFAIQALLEADAHHRPEFLSCLQKAHEFLRLSQVPDNLPDYQKYYRQMMKGGFSFSTLDCGWIVADCTSEALKSVLLLQKQCPSITEHIPRERLCDAVDVLLNMRNADGGFATYESKRGGHLLEMLNPSEVFGDIMIDYSYVECTSAVMQALKLFHEYYPEHRAGEIRETLKQGLKFCRQKQRADGSWEGSWGVCFSYGTWFGLEAFACMGHTYRDGVACAEVSRACNFLLSRQMADGGWGEDFESCKQQHYLQSDQSQVHNTCWALMGLMAVRHPDIAAQERGVRCLLEKQLPNGDWPQENISGVFNKSCAISYTSYRNIFPIWTLGRFSKLYPERRLAGHP</sequence>
<name>A0A8B7VSL5_CASCN</name>
<dbReference type="Pfam" id="PF13249">
    <property type="entry name" value="SQHop_cyclase_N"/>
    <property type="match status" value="1"/>
</dbReference>
<dbReference type="InterPro" id="IPR018333">
    <property type="entry name" value="Squalene_cyclase"/>
</dbReference>
<comment type="function">
    <text evidence="7">Key enzyme in the cholesterol biosynthesis pathway. Catalyzes the cyclization of (S)-2,3 oxidosqualene to lanosterol, a reaction that forms the sterol nucleus. Through the production of lanosterol may regulate lens protein aggregation and increase transparency.</text>
</comment>
<dbReference type="SUPFAM" id="SSF48239">
    <property type="entry name" value="Terpenoid cyclases/Protein prenyltransferases"/>
    <property type="match status" value="2"/>
</dbReference>
<feature type="domain" description="Squalene cyclase C-terminal" evidence="10">
    <location>
        <begin position="258"/>
        <end position="594"/>
    </location>
</feature>
<proteinExistence type="inferred from homology"/>
<dbReference type="CTD" id="4047"/>
<evidence type="ECO:0000313" key="12">
    <source>
        <dbReference type="RefSeq" id="XP_020034254.1"/>
    </source>
</evidence>
<dbReference type="InterPro" id="IPR032697">
    <property type="entry name" value="SQ_cyclase_N"/>
</dbReference>
<evidence type="ECO:0000256" key="4">
    <source>
        <dbReference type="ARBA" id="ARBA00022955"/>
    </source>
</evidence>
<dbReference type="FunFam" id="1.50.10.20:FF:000002">
    <property type="entry name" value="Terpene cyclase/mutase family member"/>
    <property type="match status" value="1"/>
</dbReference>
<dbReference type="CDD" id="cd02892">
    <property type="entry name" value="SQCY_1"/>
    <property type="match status" value="1"/>
</dbReference>
<dbReference type="GO" id="GO:0006695">
    <property type="term" value="P:cholesterol biosynthetic process"/>
    <property type="evidence" value="ECO:0007669"/>
    <property type="project" value="TreeGrafter"/>
</dbReference>
<keyword evidence="5" id="KW-0443">Lipid metabolism</keyword>
<dbReference type="PANTHER" id="PTHR11764">
    <property type="entry name" value="TERPENE CYCLASE/MUTASE FAMILY MEMBER"/>
    <property type="match status" value="1"/>
</dbReference>
<dbReference type="OrthoDB" id="21502at2759"/>